<dbReference type="AlphaFoldDB" id="A0A0B0NUF3"/>
<evidence type="ECO:0000313" key="2">
    <source>
        <dbReference type="Proteomes" id="UP000032142"/>
    </source>
</evidence>
<reference evidence="2" key="1">
    <citation type="submission" date="2014-09" db="EMBL/GenBank/DDBJ databases">
        <authorList>
            <person name="Mudge J."/>
            <person name="Ramaraj T."/>
            <person name="Lindquist I.E."/>
            <person name="Bharti A.K."/>
            <person name="Sundararajan A."/>
            <person name="Cameron C.T."/>
            <person name="Woodward J.E."/>
            <person name="May G.D."/>
            <person name="Brubaker C."/>
            <person name="Broadhvest J."/>
            <person name="Wilkins T.A."/>
        </authorList>
    </citation>
    <scope>NUCLEOTIDE SEQUENCE</scope>
    <source>
        <strain evidence="2">cv. AKA8401</strain>
    </source>
</reference>
<protein>
    <submittedName>
        <fullName evidence="1">Uncharacterized protein</fullName>
    </submittedName>
</protein>
<gene>
    <name evidence="1" type="ORF">F383_16889</name>
</gene>
<proteinExistence type="predicted"/>
<organism evidence="1 2">
    <name type="scientific">Gossypium arboreum</name>
    <name type="common">Tree cotton</name>
    <name type="synonym">Gossypium nanking</name>
    <dbReference type="NCBI Taxonomy" id="29729"/>
    <lineage>
        <taxon>Eukaryota</taxon>
        <taxon>Viridiplantae</taxon>
        <taxon>Streptophyta</taxon>
        <taxon>Embryophyta</taxon>
        <taxon>Tracheophyta</taxon>
        <taxon>Spermatophyta</taxon>
        <taxon>Magnoliopsida</taxon>
        <taxon>eudicotyledons</taxon>
        <taxon>Gunneridae</taxon>
        <taxon>Pentapetalae</taxon>
        <taxon>rosids</taxon>
        <taxon>malvids</taxon>
        <taxon>Malvales</taxon>
        <taxon>Malvaceae</taxon>
        <taxon>Malvoideae</taxon>
        <taxon>Gossypium</taxon>
    </lineage>
</organism>
<keyword evidence="2" id="KW-1185">Reference proteome</keyword>
<evidence type="ECO:0000313" key="1">
    <source>
        <dbReference type="EMBL" id="KHG15454.1"/>
    </source>
</evidence>
<name>A0A0B0NUF3_GOSAR</name>
<accession>A0A0B0NUF3</accession>
<dbReference type="Proteomes" id="UP000032142">
    <property type="component" value="Unassembled WGS sequence"/>
</dbReference>
<sequence>MLRSYIYQSTYTYLSFSNMVYNSNIPESDTNSHNHLFSLNAH</sequence>
<dbReference type="EMBL" id="KN403804">
    <property type="protein sequence ID" value="KHG15454.1"/>
    <property type="molecule type" value="Genomic_DNA"/>
</dbReference>